<gene>
    <name evidence="2" type="ORF">B0H16DRAFT_1791511</name>
</gene>
<reference evidence="2" key="1">
    <citation type="submission" date="2023-03" db="EMBL/GenBank/DDBJ databases">
        <title>Massive genome expansion in bonnet fungi (Mycena s.s.) driven by repeated elements and novel gene families across ecological guilds.</title>
        <authorList>
            <consortium name="Lawrence Berkeley National Laboratory"/>
            <person name="Harder C.B."/>
            <person name="Miyauchi S."/>
            <person name="Viragh M."/>
            <person name="Kuo A."/>
            <person name="Thoen E."/>
            <person name="Andreopoulos B."/>
            <person name="Lu D."/>
            <person name="Skrede I."/>
            <person name="Drula E."/>
            <person name="Henrissat B."/>
            <person name="Morin E."/>
            <person name="Kohler A."/>
            <person name="Barry K."/>
            <person name="LaButti K."/>
            <person name="Morin E."/>
            <person name="Salamov A."/>
            <person name="Lipzen A."/>
            <person name="Mereny Z."/>
            <person name="Hegedus B."/>
            <person name="Baldrian P."/>
            <person name="Stursova M."/>
            <person name="Weitz H."/>
            <person name="Taylor A."/>
            <person name="Grigoriev I.V."/>
            <person name="Nagy L.G."/>
            <person name="Martin F."/>
            <person name="Kauserud H."/>
        </authorList>
    </citation>
    <scope>NUCLEOTIDE SEQUENCE</scope>
    <source>
        <strain evidence="2">CBHHK182m</strain>
    </source>
</reference>
<evidence type="ECO:0000256" key="1">
    <source>
        <dbReference type="SAM" id="MobiDB-lite"/>
    </source>
</evidence>
<dbReference type="Gene3D" id="2.60.120.260">
    <property type="entry name" value="Galactose-binding domain-like"/>
    <property type="match status" value="1"/>
</dbReference>
<feature type="region of interest" description="Disordered" evidence="1">
    <location>
        <begin position="309"/>
        <end position="339"/>
    </location>
</feature>
<organism evidence="2 3">
    <name type="scientific">Mycena metata</name>
    <dbReference type="NCBI Taxonomy" id="1033252"/>
    <lineage>
        <taxon>Eukaryota</taxon>
        <taxon>Fungi</taxon>
        <taxon>Dikarya</taxon>
        <taxon>Basidiomycota</taxon>
        <taxon>Agaricomycotina</taxon>
        <taxon>Agaricomycetes</taxon>
        <taxon>Agaricomycetidae</taxon>
        <taxon>Agaricales</taxon>
        <taxon>Marasmiineae</taxon>
        <taxon>Mycenaceae</taxon>
        <taxon>Mycena</taxon>
    </lineage>
</organism>
<protein>
    <submittedName>
        <fullName evidence="2">Uncharacterized protein</fullName>
    </submittedName>
</protein>
<comment type="caution">
    <text evidence="2">The sequence shown here is derived from an EMBL/GenBank/DDBJ whole genome shotgun (WGS) entry which is preliminary data.</text>
</comment>
<dbReference type="EMBL" id="JARKIB010000230">
    <property type="protein sequence ID" value="KAJ7721377.1"/>
    <property type="molecule type" value="Genomic_DNA"/>
</dbReference>
<evidence type="ECO:0000313" key="2">
    <source>
        <dbReference type="EMBL" id="KAJ7721377.1"/>
    </source>
</evidence>
<dbReference type="AlphaFoldDB" id="A0AAD7MK79"/>
<proteinExistence type="predicted"/>
<accession>A0AAD7MK79</accession>
<evidence type="ECO:0000313" key="3">
    <source>
        <dbReference type="Proteomes" id="UP001215598"/>
    </source>
</evidence>
<sequence length="444" mass="46709">MCCSETSCPLGLLSSRLRTTPPRSASTSLPALRLCPDASISPIASNVWDSGPSLPPIHPSCPTPALRSFPTRYLVPGQSAWSDAASAAADDLFTFYANGALVGSVRNTADLWKSAHIFHSANLCAASTFVFAVRATKRPDMGTGSAGSAGLLFSALVTFSDGSSSLLSSSTSTSTATGAWKATTSIPASWPSSLSLGTCSVTPQNTSVVVAPPTASTPSLTTAIWMWDAAGAASDALGAGRLLGHVRPRRGASEVITADDLFVLWVGGVQRDVVFAVLACIVIRLAIDGSWKVIEGPTRVDDVFGGETTTRATRFPGRTSRRSTTASGTTIRRHPAKGHARARAPAADARLWESHARVDYGADAGVRVPDPLLAFQYQSKRLVEAVGRIIAGWVPLTVSGPKNNFQSDRYWLAGTGAPEVFEPKFSYDLQAALGCDRSRQTNKI</sequence>
<dbReference type="Proteomes" id="UP001215598">
    <property type="component" value="Unassembled WGS sequence"/>
</dbReference>
<name>A0AAD7MK79_9AGAR</name>
<keyword evidence="3" id="KW-1185">Reference proteome</keyword>